<dbReference type="InterPro" id="IPR003812">
    <property type="entry name" value="Fido"/>
</dbReference>
<dbReference type="EMBL" id="LZEY01000003">
    <property type="protein sequence ID" value="OBU13007.1"/>
    <property type="molecule type" value="Genomic_DNA"/>
</dbReference>
<dbReference type="Gene3D" id="1.20.120.1870">
    <property type="entry name" value="Fic/DOC protein, Fido domain"/>
    <property type="match status" value="1"/>
</dbReference>
<comment type="caution">
    <text evidence="2">The sequence shown here is derived from an EMBL/GenBank/DDBJ whole genome shotgun (WGS) entry which is preliminary data.</text>
</comment>
<evidence type="ECO:0000313" key="3">
    <source>
        <dbReference type="Proteomes" id="UP000092377"/>
    </source>
</evidence>
<name>A0A1B8HTQ0_9GAMM</name>
<accession>A0A1B8HTQ0</accession>
<dbReference type="AlphaFoldDB" id="A0A1B8HTQ0"/>
<dbReference type="InterPro" id="IPR053737">
    <property type="entry name" value="Type_II_TA_Toxin"/>
</dbReference>
<dbReference type="NCBIfam" id="TIGR01550">
    <property type="entry name" value="DOC_P1"/>
    <property type="match status" value="1"/>
</dbReference>
<organism evidence="2 3">
    <name type="scientific">Morganella psychrotolerans</name>
    <dbReference type="NCBI Taxonomy" id="368603"/>
    <lineage>
        <taxon>Bacteria</taxon>
        <taxon>Pseudomonadati</taxon>
        <taxon>Pseudomonadota</taxon>
        <taxon>Gammaproteobacteria</taxon>
        <taxon>Enterobacterales</taxon>
        <taxon>Morganellaceae</taxon>
        <taxon>Morganella</taxon>
    </lineage>
</organism>
<dbReference type="PANTHER" id="PTHR39426">
    <property type="entry name" value="HOMOLOGY TO DEATH-ON-CURING PROTEIN OF PHAGE P1"/>
    <property type="match status" value="1"/>
</dbReference>
<gene>
    <name evidence="2" type="ORF">AYY18_14185</name>
</gene>
<dbReference type="SUPFAM" id="SSF140931">
    <property type="entry name" value="Fic-like"/>
    <property type="match status" value="1"/>
</dbReference>
<keyword evidence="3" id="KW-1185">Reference proteome</keyword>
<dbReference type="InterPro" id="IPR036597">
    <property type="entry name" value="Fido-like_dom_sf"/>
</dbReference>
<evidence type="ECO:0000259" key="1">
    <source>
        <dbReference type="PROSITE" id="PS51459"/>
    </source>
</evidence>
<dbReference type="PANTHER" id="PTHR39426:SF1">
    <property type="entry name" value="HOMOLOGY TO DEATH-ON-CURING PROTEIN OF PHAGE P1"/>
    <property type="match status" value="1"/>
</dbReference>
<dbReference type="OrthoDB" id="9802752at2"/>
<dbReference type="Pfam" id="PF02661">
    <property type="entry name" value="Fic"/>
    <property type="match status" value="1"/>
</dbReference>
<dbReference type="Proteomes" id="UP000092377">
    <property type="component" value="Unassembled WGS sequence"/>
</dbReference>
<feature type="domain" description="Fido" evidence="1">
    <location>
        <begin position="16"/>
        <end position="135"/>
    </location>
</feature>
<dbReference type="InterPro" id="IPR006440">
    <property type="entry name" value="Doc"/>
</dbReference>
<evidence type="ECO:0000313" key="2">
    <source>
        <dbReference type="EMBL" id="OBU13007.1"/>
    </source>
</evidence>
<dbReference type="PROSITE" id="PS51459">
    <property type="entry name" value="FIDO"/>
    <property type="match status" value="1"/>
</dbReference>
<protein>
    <recommendedName>
        <fullName evidence="1">Fido domain-containing protein</fullName>
    </recommendedName>
</protein>
<reference evidence="3" key="1">
    <citation type="submission" date="2016-06" db="EMBL/GenBank/DDBJ databases">
        <authorList>
            <person name="Butler K."/>
        </authorList>
    </citation>
    <scope>NUCLEOTIDE SEQUENCE [LARGE SCALE GENOMIC DNA]</scope>
    <source>
        <strain evidence="3">GCSL-Mp20</strain>
    </source>
</reference>
<proteinExistence type="predicted"/>
<sequence length="162" mass="18314">MTLSSFGEIVDGVNYLSVEDIAFINRFLIEKQTPNEPVEIINPNGLGSSQARPSLTKYYEQTDDMFKLSSVLIESLIQNHPFANANKRTAMMCGYVFLLMNGYELTAPGDDIVTMASGIARKEYSAEDVENWLCYWSRPYDARELCRMEIDVLSCSVITLKD</sequence>
<dbReference type="GO" id="GO:0016301">
    <property type="term" value="F:kinase activity"/>
    <property type="evidence" value="ECO:0007669"/>
    <property type="project" value="InterPro"/>
</dbReference>
<dbReference type="RefSeq" id="WP_067399107.1">
    <property type="nucleotide sequence ID" value="NZ_LZEY01000003.1"/>
</dbReference>